<feature type="region of interest" description="Disordered" evidence="1">
    <location>
        <begin position="67"/>
        <end position="87"/>
    </location>
</feature>
<evidence type="ECO:0000256" key="1">
    <source>
        <dbReference type="SAM" id="MobiDB-lite"/>
    </source>
</evidence>
<feature type="compositionally biased region" description="Low complexity" evidence="1">
    <location>
        <begin position="258"/>
        <end position="277"/>
    </location>
</feature>
<protein>
    <submittedName>
        <fullName evidence="2">Uncharacterized protein</fullName>
    </submittedName>
</protein>
<comment type="caution">
    <text evidence="2">The sequence shown here is derived from an EMBL/GenBank/DDBJ whole genome shotgun (WGS) entry which is preliminary data.</text>
</comment>
<feature type="compositionally biased region" description="Low complexity" evidence="1">
    <location>
        <begin position="353"/>
        <end position="362"/>
    </location>
</feature>
<feature type="region of interest" description="Disordered" evidence="1">
    <location>
        <begin position="490"/>
        <end position="520"/>
    </location>
</feature>
<reference evidence="2 3" key="1">
    <citation type="journal article" date="2021" name="Sci. Rep.">
        <title>Genome sequencing of the multicellular alga Astrephomene provides insights into convergent evolution of germ-soma differentiation.</title>
        <authorList>
            <person name="Yamashita S."/>
            <person name="Yamamoto K."/>
            <person name="Matsuzaki R."/>
            <person name="Suzuki S."/>
            <person name="Yamaguchi H."/>
            <person name="Hirooka S."/>
            <person name="Minakuchi Y."/>
            <person name="Miyagishima S."/>
            <person name="Kawachi M."/>
            <person name="Toyoda A."/>
            <person name="Nozaki H."/>
        </authorList>
    </citation>
    <scope>NUCLEOTIDE SEQUENCE [LARGE SCALE GENOMIC DNA]</scope>
    <source>
        <strain evidence="2 3">NIES-4017</strain>
    </source>
</reference>
<feature type="region of interest" description="Disordered" evidence="1">
    <location>
        <begin position="353"/>
        <end position="372"/>
    </location>
</feature>
<dbReference type="Proteomes" id="UP001054857">
    <property type="component" value="Unassembled WGS sequence"/>
</dbReference>
<feature type="region of interest" description="Disordered" evidence="1">
    <location>
        <begin position="307"/>
        <end position="341"/>
    </location>
</feature>
<gene>
    <name evidence="2" type="ORF">Agub_g15315</name>
</gene>
<feature type="compositionally biased region" description="Low complexity" evidence="1">
    <location>
        <begin position="382"/>
        <end position="402"/>
    </location>
</feature>
<dbReference type="EMBL" id="BMAR01000069">
    <property type="protein sequence ID" value="GFR52689.1"/>
    <property type="molecule type" value="Genomic_DNA"/>
</dbReference>
<feature type="compositionally biased region" description="Gly residues" evidence="1">
    <location>
        <begin position="502"/>
        <end position="520"/>
    </location>
</feature>
<accession>A0AAD3E5A4</accession>
<keyword evidence="3" id="KW-1185">Reference proteome</keyword>
<proteinExistence type="predicted"/>
<name>A0AAD3E5A4_9CHLO</name>
<feature type="compositionally biased region" description="Polar residues" evidence="1">
    <location>
        <begin position="139"/>
        <end position="182"/>
    </location>
</feature>
<feature type="compositionally biased region" description="Low complexity" evidence="1">
    <location>
        <begin position="428"/>
        <end position="444"/>
    </location>
</feature>
<feature type="compositionally biased region" description="Low complexity" evidence="1">
    <location>
        <begin position="198"/>
        <end position="218"/>
    </location>
</feature>
<dbReference type="AlphaFoldDB" id="A0AAD3E5A4"/>
<feature type="compositionally biased region" description="Basic and acidic residues" evidence="1">
    <location>
        <begin position="308"/>
        <end position="317"/>
    </location>
</feature>
<feature type="region of interest" description="Disordered" evidence="1">
    <location>
        <begin position="382"/>
        <end position="449"/>
    </location>
</feature>
<feature type="region of interest" description="Disordered" evidence="1">
    <location>
        <begin position="105"/>
        <end position="287"/>
    </location>
</feature>
<sequence>MTSIIDKGVDSHLRDRERLSLALPRAVYTHQFQRGLTSQLNNTVNPQDVISAAIASRARDIHEQRKCVTEETRRAQQRLRRAPASFIAGRSRHLGSLHDAILHHREDNDGTDSDGPSEDITGFNDNDDSDVDDGDSPSHAASKNYTSPHPTYGTDTNRSPFLSIKSSSSQVNVPNTTAATANSDDEVSELSSLPAAGGSSTPRSSLLLPSLSLGRNTLSSSSPYQNRASGGGSSSTWYMEGLPRGSPVLTRRGHMSCSGAAPTPAPAGGASGSGISSVDSLPPMQPGRLVRTHMSQSTSGIALMGTMGRDRDRERESQTSAIASTDGAAMGTHAGSGGGGCISRTVSRQLLSPLASPSRASSGEIREHSTHRVTILDTHVSANLGSSSNDSNNNNISTGSSSMLNSHGGTHHHHHLPQQQQRRLHKCSSNASSNSSGSNNSGSSMVGLTPRVRSFSSNGFLLNAALRATKAGLEPDHSARAPFLKHGMSPLQHGASASSLGVGVGSLNGLSSGEGSGSLS</sequence>
<feature type="compositionally biased region" description="Acidic residues" evidence="1">
    <location>
        <begin position="125"/>
        <end position="135"/>
    </location>
</feature>
<evidence type="ECO:0000313" key="2">
    <source>
        <dbReference type="EMBL" id="GFR52689.1"/>
    </source>
</evidence>
<feature type="compositionally biased region" description="Polar residues" evidence="1">
    <location>
        <begin position="219"/>
        <end position="228"/>
    </location>
</feature>
<feature type="compositionally biased region" description="Basic residues" evidence="1">
    <location>
        <begin position="409"/>
        <end position="426"/>
    </location>
</feature>
<organism evidence="2 3">
    <name type="scientific">Astrephomene gubernaculifera</name>
    <dbReference type="NCBI Taxonomy" id="47775"/>
    <lineage>
        <taxon>Eukaryota</taxon>
        <taxon>Viridiplantae</taxon>
        <taxon>Chlorophyta</taxon>
        <taxon>core chlorophytes</taxon>
        <taxon>Chlorophyceae</taxon>
        <taxon>CS clade</taxon>
        <taxon>Chlamydomonadales</taxon>
        <taxon>Astrephomenaceae</taxon>
        <taxon>Astrephomene</taxon>
    </lineage>
</organism>
<evidence type="ECO:0000313" key="3">
    <source>
        <dbReference type="Proteomes" id="UP001054857"/>
    </source>
</evidence>